<sequence>MLFQSILQADPSLKRPSEDIKLIESFASIKSPLQVLNSGKKSKKKRVHSPSEEASTWDLPCVQCGTEIRGFQCNRSTVHLQCQACGGMMPLRTNIGVPQNCVGCDRAFCAAYWHALGVTESDLHPVCSPETFKPIQERTITRIPSLTHESNRHEQEITERCIAKMGKTLQDVVCDWIVKFDNGQIDRTRMALNHAQTITSRTCCCSECYEKVVAFLLYWFRVKLLKHCMTQEDSQREDCWYGYACRTQHHNEEHARKRNHVCLPTRGRSMS</sequence>
<dbReference type="Proteomes" id="UP000595140">
    <property type="component" value="Unassembled WGS sequence"/>
</dbReference>
<organism evidence="7 8">
    <name type="scientific">Cuscuta campestris</name>
    <dbReference type="NCBI Taxonomy" id="132261"/>
    <lineage>
        <taxon>Eukaryota</taxon>
        <taxon>Viridiplantae</taxon>
        <taxon>Streptophyta</taxon>
        <taxon>Embryophyta</taxon>
        <taxon>Tracheophyta</taxon>
        <taxon>Spermatophyta</taxon>
        <taxon>Magnoliopsida</taxon>
        <taxon>eudicotyledons</taxon>
        <taxon>Gunneridae</taxon>
        <taxon>Pentapetalae</taxon>
        <taxon>asterids</taxon>
        <taxon>lamiids</taxon>
        <taxon>Solanales</taxon>
        <taxon>Convolvulaceae</taxon>
        <taxon>Cuscuteae</taxon>
        <taxon>Cuscuta</taxon>
        <taxon>Cuscuta subgen. Grammica</taxon>
        <taxon>Cuscuta sect. Cleistogrammica</taxon>
    </lineage>
</organism>
<dbReference type="PANTHER" id="PTHR16079:SF4">
    <property type="entry name" value="E3 UBIQUITIN-PROTEIN LIGASE CHFR"/>
    <property type="match status" value="1"/>
</dbReference>
<feature type="domain" description="E3 ubiquitin-protein ligase CHFR cysteine rich" evidence="6">
    <location>
        <begin position="61"/>
        <end position="224"/>
    </location>
</feature>
<dbReference type="GO" id="GO:0005634">
    <property type="term" value="C:nucleus"/>
    <property type="evidence" value="ECO:0007669"/>
    <property type="project" value="UniProtKB-SubCell"/>
</dbReference>
<protein>
    <recommendedName>
        <fullName evidence="6">E3 ubiquitin-protein ligase CHFR cysteine rich domain-containing protein</fullName>
    </recommendedName>
</protein>
<evidence type="ECO:0000256" key="5">
    <source>
        <dbReference type="ARBA" id="ARBA00023306"/>
    </source>
</evidence>
<keyword evidence="8" id="KW-1185">Reference proteome</keyword>
<comment type="subcellular location">
    <subcellularLocation>
        <location evidence="1">Nucleus</location>
    </subcellularLocation>
</comment>
<evidence type="ECO:0000313" key="8">
    <source>
        <dbReference type="Proteomes" id="UP000595140"/>
    </source>
</evidence>
<dbReference type="AlphaFoldDB" id="A0A484LB27"/>
<evidence type="ECO:0000259" key="6">
    <source>
        <dbReference type="Pfam" id="PF17979"/>
    </source>
</evidence>
<dbReference type="InterPro" id="IPR040909">
    <property type="entry name" value="CHFR_Znf-CRD"/>
</dbReference>
<dbReference type="EMBL" id="OOIL02001249">
    <property type="protein sequence ID" value="VFQ73725.1"/>
    <property type="molecule type" value="Genomic_DNA"/>
</dbReference>
<dbReference type="OrthoDB" id="1305878at2759"/>
<name>A0A484LB27_9ASTE</name>
<keyword evidence="4" id="KW-0539">Nucleus</keyword>
<dbReference type="PANTHER" id="PTHR16079">
    <property type="entry name" value="UBIQUITIN LIGASE PROTEIN CHFR"/>
    <property type="match status" value="1"/>
</dbReference>
<dbReference type="InterPro" id="IPR052256">
    <property type="entry name" value="E3_ubiquitin-ligase_CHFR"/>
</dbReference>
<dbReference type="GO" id="GO:0016567">
    <property type="term" value="P:protein ubiquitination"/>
    <property type="evidence" value="ECO:0007669"/>
    <property type="project" value="TreeGrafter"/>
</dbReference>
<accession>A0A484LB27</accession>
<keyword evidence="2" id="KW-0808">Transferase</keyword>
<keyword evidence="3" id="KW-0833">Ubl conjugation pathway</keyword>
<dbReference type="Pfam" id="PF17979">
    <property type="entry name" value="zf-CRD"/>
    <property type="match status" value="1"/>
</dbReference>
<dbReference type="Gene3D" id="3.30.40.140">
    <property type="match status" value="1"/>
</dbReference>
<evidence type="ECO:0000313" key="7">
    <source>
        <dbReference type="EMBL" id="VFQ73725.1"/>
    </source>
</evidence>
<evidence type="ECO:0000256" key="3">
    <source>
        <dbReference type="ARBA" id="ARBA00022786"/>
    </source>
</evidence>
<reference evidence="7 8" key="1">
    <citation type="submission" date="2018-04" db="EMBL/GenBank/DDBJ databases">
        <authorList>
            <person name="Vogel A."/>
        </authorList>
    </citation>
    <scope>NUCLEOTIDE SEQUENCE [LARGE SCALE GENOMIC DNA]</scope>
</reference>
<dbReference type="GO" id="GO:0006511">
    <property type="term" value="P:ubiquitin-dependent protein catabolic process"/>
    <property type="evidence" value="ECO:0007669"/>
    <property type="project" value="TreeGrafter"/>
</dbReference>
<dbReference type="GO" id="GO:0004842">
    <property type="term" value="F:ubiquitin-protein transferase activity"/>
    <property type="evidence" value="ECO:0007669"/>
    <property type="project" value="TreeGrafter"/>
</dbReference>
<evidence type="ECO:0000256" key="1">
    <source>
        <dbReference type="ARBA" id="ARBA00004123"/>
    </source>
</evidence>
<evidence type="ECO:0000256" key="4">
    <source>
        <dbReference type="ARBA" id="ARBA00023242"/>
    </source>
</evidence>
<proteinExistence type="predicted"/>
<keyword evidence="5" id="KW-0131">Cell cycle</keyword>
<gene>
    <name evidence="7" type="ORF">CCAM_LOCUS15501</name>
</gene>
<evidence type="ECO:0000256" key="2">
    <source>
        <dbReference type="ARBA" id="ARBA00022679"/>
    </source>
</evidence>